<protein>
    <submittedName>
        <fullName evidence="1">Uncharacterized protein</fullName>
    </submittedName>
</protein>
<accession>A0A379LIJ6</accession>
<dbReference type="EMBL" id="UGVC01000001">
    <property type="protein sequence ID" value="SUD89905.1"/>
    <property type="molecule type" value="Genomic_DNA"/>
</dbReference>
<sequence>MSLRHDDLKHKDSAMTHNLNVNRPDYIGEWIA</sequence>
<dbReference type="AlphaFoldDB" id="A0A379LIJ6"/>
<reference evidence="1 2" key="1">
    <citation type="submission" date="2018-06" db="EMBL/GenBank/DDBJ databases">
        <authorList>
            <consortium name="Pathogen Informatics"/>
            <person name="Doyle S."/>
        </authorList>
    </citation>
    <scope>NUCLEOTIDE SEQUENCE [LARGE SCALE GENOMIC DNA]</scope>
    <source>
        <strain evidence="1 2">NCTC10526</strain>
    </source>
</reference>
<dbReference type="Proteomes" id="UP000254123">
    <property type="component" value="Unassembled WGS sequence"/>
</dbReference>
<name>A0A379LIJ6_9GAMM</name>
<gene>
    <name evidence="1" type="ORF">NCTC10526_00211</name>
</gene>
<evidence type="ECO:0000313" key="2">
    <source>
        <dbReference type="Proteomes" id="UP000254123"/>
    </source>
</evidence>
<organism evidence="1 2">
    <name type="scientific">Psychrobacter phenylpyruvicus</name>
    <dbReference type="NCBI Taxonomy" id="29432"/>
    <lineage>
        <taxon>Bacteria</taxon>
        <taxon>Pseudomonadati</taxon>
        <taxon>Pseudomonadota</taxon>
        <taxon>Gammaproteobacteria</taxon>
        <taxon>Moraxellales</taxon>
        <taxon>Moraxellaceae</taxon>
        <taxon>Psychrobacter</taxon>
    </lineage>
</organism>
<keyword evidence="2" id="KW-1185">Reference proteome</keyword>
<evidence type="ECO:0000313" key="1">
    <source>
        <dbReference type="EMBL" id="SUD89905.1"/>
    </source>
</evidence>
<proteinExistence type="predicted"/>